<evidence type="ECO:0000313" key="3">
    <source>
        <dbReference type="Proteomes" id="UP000286510"/>
    </source>
</evidence>
<evidence type="ECO:0000313" key="2">
    <source>
        <dbReference type="EMBL" id="RHY85152.1"/>
    </source>
</evidence>
<dbReference type="VEuPathDB" id="FungiDB:H257_11263"/>
<accession>A0A418CTA1</accession>
<dbReference type="Proteomes" id="UP000286510">
    <property type="component" value="Unassembled WGS sequence"/>
</dbReference>
<proteinExistence type="predicted"/>
<dbReference type="AlphaFoldDB" id="A0A418CTA1"/>
<gene>
    <name evidence="2" type="ORF">DYB26_002544</name>
</gene>
<feature type="compositionally biased region" description="Basic residues" evidence="1">
    <location>
        <begin position="144"/>
        <end position="158"/>
    </location>
</feature>
<protein>
    <submittedName>
        <fullName evidence="2">Uncharacterized protein</fullName>
    </submittedName>
</protein>
<organism evidence="2 3">
    <name type="scientific">Aphanomyces astaci</name>
    <name type="common">Crayfish plague agent</name>
    <dbReference type="NCBI Taxonomy" id="112090"/>
    <lineage>
        <taxon>Eukaryota</taxon>
        <taxon>Sar</taxon>
        <taxon>Stramenopiles</taxon>
        <taxon>Oomycota</taxon>
        <taxon>Saprolegniomycetes</taxon>
        <taxon>Saprolegniales</taxon>
        <taxon>Verrucalvaceae</taxon>
        <taxon>Aphanomyces</taxon>
    </lineage>
</organism>
<feature type="region of interest" description="Disordered" evidence="1">
    <location>
        <begin position="86"/>
        <end position="201"/>
    </location>
</feature>
<sequence length="296" mass="31793">MLKAKYLTDVSTVHSAFKKYVDHMKQDHESDQKQKLSYLLAYVQLCANVLDEDASTHPARTLDELEKVNKYVVRIVLPYLKKLKTEKDRRTSGGSNTPQSGGGGGLSMHNPTNTGNNTSNMGAFEAMMGMRSNGSHPHQQQQHHQQHQQHHQQQHQQHHQQQQNHFQSMMQASVPKQQQQQHPPPLASSSQGNLLLDEYNMGGSGGGGSLAAAAPPSNMSQYYPQANMGYGYGGGGTSSSNDDMMAGLQGGSTDMNFLDMDGTSFGMGDAQGGGGGGGSSGEDGDGGDLMNIVEAL</sequence>
<feature type="region of interest" description="Disordered" evidence="1">
    <location>
        <begin position="269"/>
        <end position="296"/>
    </location>
</feature>
<name>A0A418CTA1_APHAT</name>
<comment type="caution">
    <text evidence="2">The sequence shown here is derived from an EMBL/GenBank/DDBJ whole genome shotgun (WGS) entry which is preliminary data.</text>
</comment>
<evidence type="ECO:0000256" key="1">
    <source>
        <dbReference type="SAM" id="MobiDB-lite"/>
    </source>
</evidence>
<reference evidence="2 3" key="1">
    <citation type="submission" date="2018-08" db="EMBL/GenBank/DDBJ databases">
        <title>Aphanomyces genome sequencing and annotation.</title>
        <authorList>
            <person name="Minardi D."/>
            <person name="Oidtmann B."/>
            <person name="Van Der Giezen M."/>
            <person name="Studholme D.J."/>
        </authorList>
    </citation>
    <scope>NUCLEOTIDE SEQUENCE [LARGE SCALE GENOMIC DNA]</scope>
    <source>
        <strain evidence="2 3">FDL457</strain>
    </source>
</reference>
<feature type="compositionally biased region" description="Gly residues" evidence="1">
    <location>
        <begin position="269"/>
        <end position="281"/>
    </location>
</feature>
<feature type="compositionally biased region" description="Polar residues" evidence="1">
    <location>
        <begin position="109"/>
        <end position="121"/>
    </location>
</feature>
<feature type="compositionally biased region" description="Low complexity" evidence="1">
    <location>
        <begin position="171"/>
        <end position="191"/>
    </location>
</feature>
<dbReference type="EMBL" id="QUTF01024326">
    <property type="protein sequence ID" value="RHY85152.1"/>
    <property type="molecule type" value="Genomic_DNA"/>
</dbReference>